<dbReference type="EMBL" id="MU865468">
    <property type="protein sequence ID" value="KAK4222499.1"/>
    <property type="molecule type" value="Genomic_DNA"/>
</dbReference>
<reference evidence="1" key="2">
    <citation type="submission" date="2023-05" db="EMBL/GenBank/DDBJ databases">
        <authorList>
            <consortium name="Lawrence Berkeley National Laboratory"/>
            <person name="Steindorff A."/>
            <person name="Hensen N."/>
            <person name="Bonometti L."/>
            <person name="Westerberg I."/>
            <person name="Brannstrom I.O."/>
            <person name="Guillou S."/>
            <person name="Cros-Aarteil S."/>
            <person name="Calhoun S."/>
            <person name="Haridas S."/>
            <person name="Kuo A."/>
            <person name="Mondo S."/>
            <person name="Pangilinan J."/>
            <person name="Riley R."/>
            <person name="Labutti K."/>
            <person name="Andreopoulos B."/>
            <person name="Lipzen A."/>
            <person name="Chen C."/>
            <person name="Yanf M."/>
            <person name="Daum C."/>
            <person name="Ng V."/>
            <person name="Clum A."/>
            <person name="Ohm R."/>
            <person name="Martin F."/>
            <person name="Silar P."/>
            <person name="Natvig D."/>
            <person name="Lalanne C."/>
            <person name="Gautier V."/>
            <person name="Ament-Velasquez S.L."/>
            <person name="Kruys A."/>
            <person name="Hutchinson M.I."/>
            <person name="Powell A.J."/>
            <person name="Barry K."/>
            <person name="Miller A.N."/>
            <person name="Grigoriev I.V."/>
            <person name="Debuchy R."/>
            <person name="Gladieux P."/>
            <person name="Thoren M.H."/>
            <person name="Johannesson H."/>
        </authorList>
    </citation>
    <scope>NUCLEOTIDE SEQUENCE</scope>
    <source>
        <strain evidence="1">CBS 990.96</strain>
    </source>
</reference>
<proteinExistence type="predicted"/>
<dbReference type="InterPro" id="IPR023213">
    <property type="entry name" value="CAT-like_dom_sf"/>
</dbReference>
<organism evidence="1 2">
    <name type="scientific">Podospora fimiseda</name>
    <dbReference type="NCBI Taxonomy" id="252190"/>
    <lineage>
        <taxon>Eukaryota</taxon>
        <taxon>Fungi</taxon>
        <taxon>Dikarya</taxon>
        <taxon>Ascomycota</taxon>
        <taxon>Pezizomycotina</taxon>
        <taxon>Sordariomycetes</taxon>
        <taxon>Sordariomycetidae</taxon>
        <taxon>Sordariales</taxon>
        <taxon>Podosporaceae</taxon>
        <taxon>Podospora</taxon>
    </lineage>
</organism>
<dbReference type="Gene3D" id="3.30.559.10">
    <property type="entry name" value="Chloramphenicol acetyltransferase-like domain"/>
    <property type="match status" value="1"/>
</dbReference>
<keyword evidence="2" id="KW-1185">Reference proteome</keyword>
<protein>
    <submittedName>
        <fullName evidence="1">Uncharacterized protein</fullName>
    </submittedName>
</protein>
<evidence type="ECO:0000313" key="1">
    <source>
        <dbReference type="EMBL" id="KAK4222499.1"/>
    </source>
</evidence>
<accession>A0AAN6YNG1</accession>
<name>A0AAN6YNG1_9PEZI</name>
<reference evidence="1" key="1">
    <citation type="journal article" date="2023" name="Mol. Phylogenet. Evol.">
        <title>Genome-scale phylogeny and comparative genomics of the fungal order Sordariales.</title>
        <authorList>
            <person name="Hensen N."/>
            <person name="Bonometti L."/>
            <person name="Westerberg I."/>
            <person name="Brannstrom I.O."/>
            <person name="Guillou S."/>
            <person name="Cros-Aarteil S."/>
            <person name="Calhoun S."/>
            <person name="Haridas S."/>
            <person name="Kuo A."/>
            <person name="Mondo S."/>
            <person name="Pangilinan J."/>
            <person name="Riley R."/>
            <person name="LaButti K."/>
            <person name="Andreopoulos B."/>
            <person name="Lipzen A."/>
            <person name="Chen C."/>
            <person name="Yan M."/>
            <person name="Daum C."/>
            <person name="Ng V."/>
            <person name="Clum A."/>
            <person name="Steindorff A."/>
            <person name="Ohm R.A."/>
            <person name="Martin F."/>
            <person name="Silar P."/>
            <person name="Natvig D.O."/>
            <person name="Lalanne C."/>
            <person name="Gautier V."/>
            <person name="Ament-Velasquez S.L."/>
            <person name="Kruys A."/>
            <person name="Hutchinson M.I."/>
            <person name="Powell A.J."/>
            <person name="Barry K."/>
            <person name="Miller A.N."/>
            <person name="Grigoriev I.V."/>
            <person name="Debuchy R."/>
            <person name="Gladieux P."/>
            <person name="Hiltunen Thoren M."/>
            <person name="Johannesson H."/>
        </authorList>
    </citation>
    <scope>NUCLEOTIDE SEQUENCE</scope>
    <source>
        <strain evidence="1">CBS 990.96</strain>
    </source>
</reference>
<gene>
    <name evidence="1" type="ORF">QBC38DRAFT_374972</name>
</gene>
<evidence type="ECO:0000313" key="2">
    <source>
        <dbReference type="Proteomes" id="UP001301958"/>
    </source>
</evidence>
<dbReference type="AlphaFoldDB" id="A0AAN6YNG1"/>
<sequence>DYFGNSVALPVTQPATLLPTAAALAASCDDAQTILAIAREITNANKSVNEEFVKRRTELFCSVPDIRYLGINLDSNQPGNFSMNTWAFLGSNTQWNFPELVGGSGGAPDAIRRVQGQWAGSCHGLILPSRPGIPKGRMELVITLPVDAMSVLERDADWMHFVEQVSV</sequence>
<comment type="caution">
    <text evidence="1">The sequence shown here is derived from an EMBL/GenBank/DDBJ whole genome shotgun (WGS) entry which is preliminary data.</text>
</comment>
<dbReference type="Proteomes" id="UP001301958">
    <property type="component" value="Unassembled WGS sequence"/>
</dbReference>
<feature type="non-terminal residue" evidence="1">
    <location>
        <position position="1"/>
    </location>
</feature>